<feature type="signal peptide" evidence="1">
    <location>
        <begin position="1"/>
        <end position="22"/>
    </location>
</feature>
<evidence type="ECO:0000313" key="3">
    <source>
        <dbReference type="Proteomes" id="UP000077315"/>
    </source>
</evidence>
<dbReference type="EMBL" id="KV440971">
    <property type="protein sequence ID" value="OAD80671.1"/>
    <property type="molecule type" value="Genomic_DNA"/>
</dbReference>
<dbReference type="Proteomes" id="UP000077315">
    <property type="component" value="Unassembled WGS sequence"/>
</dbReference>
<reference evidence="3" key="1">
    <citation type="submission" date="2015-06" db="EMBL/GenBank/DDBJ databases">
        <title>Expansion of signal transduction pathways in fungi by whole-genome duplication.</title>
        <authorList>
            <consortium name="DOE Joint Genome Institute"/>
            <person name="Corrochano L.M."/>
            <person name="Kuo A."/>
            <person name="Marcet-Houben M."/>
            <person name="Polaino S."/>
            <person name="Salamov A."/>
            <person name="Villalobos J.M."/>
            <person name="Alvarez M.I."/>
            <person name="Avalos J."/>
            <person name="Benito E.P."/>
            <person name="Benoit I."/>
            <person name="Burger G."/>
            <person name="Camino L.P."/>
            <person name="Canovas D."/>
            <person name="Cerda-Olmedo E."/>
            <person name="Cheng J.-F."/>
            <person name="Dominguez A."/>
            <person name="Elias M."/>
            <person name="Eslava A.P."/>
            <person name="Glaser F."/>
            <person name="Grimwood J."/>
            <person name="Gutierrez G."/>
            <person name="Heitman J."/>
            <person name="Henrissat B."/>
            <person name="Iturriaga E.A."/>
            <person name="Lang B.F."/>
            <person name="Lavin J.L."/>
            <person name="Lee S."/>
            <person name="Li W."/>
            <person name="Lindquist E."/>
            <person name="Lopez-Garcia S."/>
            <person name="Luque E.M."/>
            <person name="Marcos A.T."/>
            <person name="Martin J."/>
            <person name="McCluskey K."/>
            <person name="Medina H.R."/>
            <person name="Miralles-Duran A."/>
            <person name="Miyazaki A."/>
            <person name="Munoz-Torres E."/>
            <person name="Oguiza J.A."/>
            <person name="Ohm R."/>
            <person name="Olmedo M."/>
            <person name="Orejas M."/>
            <person name="Ortiz-Castellanos L."/>
            <person name="Pisabarro A.G."/>
            <person name="Rodriguez-Romero J."/>
            <person name="Ruiz-Herrera J."/>
            <person name="Ruiz-Vazquez R."/>
            <person name="Sanz C."/>
            <person name="Schackwitz W."/>
            <person name="Schmutz J."/>
            <person name="Shahriari M."/>
            <person name="Shelest E."/>
            <person name="Silva-Franco F."/>
            <person name="Soanes D."/>
            <person name="Syed K."/>
            <person name="Tagua V.G."/>
            <person name="Talbot N.J."/>
            <person name="Thon M."/>
            <person name="De vries R.P."/>
            <person name="Wiebenga A."/>
            <person name="Yadav J.S."/>
            <person name="Braun E.L."/>
            <person name="Baker S."/>
            <person name="Garre V."/>
            <person name="Horwitz B."/>
            <person name="Torres-Martinez S."/>
            <person name="Idnurm A."/>
            <person name="Herrera-Estrella A."/>
            <person name="Gabaldon T."/>
            <person name="Grigoriev I.V."/>
        </authorList>
    </citation>
    <scope>NUCLEOTIDE SEQUENCE [LARGE SCALE GENOMIC DNA]</scope>
    <source>
        <strain evidence="3">NRRL 1555(-)</strain>
    </source>
</reference>
<keyword evidence="1" id="KW-0732">Signal</keyword>
<feature type="chain" id="PRO_5007841730" evidence="1">
    <location>
        <begin position="23"/>
        <end position="130"/>
    </location>
</feature>
<organism evidence="2 3">
    <name type="scientific">Phycomyces blakesleeanus (strain ATCC 8743b / DSM 1359 / FGSC 10004 / NBRC 33097 / NRRL 1555)</name>
    <dbReference type="NCBI Taxonomy" id="763407"/>
    <lineage>
        <taxon>Eukaryota</taxon>
        <taxon>Fungi</taxon>
        <taxon>Fungi incertae sedis</taxon>
        <taxon>Mucoromycota</taxon>
        <taxon>Mucoromycotina</taxon>
        <taxon>Mucoromycetes</taxon>
        <taxon>Mucorales</taxon>
        <taxon>Phycomycetaceae</taxon>
        <taxon>Phycomyces</taxon>
    </lineage>
</organism>
<gene>
    <name evidence="2" type="ORF">PHYBLDRAFT_61726</name>
</gene>
<dbReference type="VEuPathDB" id="FungiDB:PHYBLDRAFT_61726"/>
<dbReference type="GeneID" id="29001754"/>
<evidence type="ECO:0000313" key="2">
    <source>
        <dbReference type="EMBL" id="OAD80671.1"/>
    </source>
</evidence>
<name>A0A163BCP8_PHYB8</name>
<accession>A0A163BCP8</accession>
<dbReference type="AlphaFoldDB" id="A0A163BCP8"/>
<dbReference type="OrthoDB" id="2387215at2759"/>
<dbReference type="RefSeq" id="XP_018298711.1">
    <property type="nucleotide sequence ID" value="XM_018440848.1"/>
</dbReference>
<dbReference type="InParanoid" id="A0A163BCP8"/>
<proteinExistence type="predicted"/>
<evidence type="ECO:0000256" key="1">
    <source>
        <dbReference type="SAM" id="SignalP"/>
    </source>
</evidence>
<protein>
    <submittedName>
        <fullName evidence="2">Uncharacterized protein</fullName>
    </submittedName>
</protein>
<sequence>MKTLSLILFYIGILGFTGSAQAGSFIKPTKDAIWYTGSYQSVLFDTTNFTSADTVTFFFDEDRSITLGGGPAQQGNFTFMLPTEMPSLVSKDSVSLLGVFRRNRYLWQVLGETVKIRKPSGPAKKRTVYV</sequence>
<keyword evidence="3" id="KW-1185">Reference proteome</keyword>